<gene>
    <name evidence="3" type="ORF">SAMN06295964_0709</name>
</gene>
<feature type="domain" description="N-acetyltransferase" evidence="1">
    <location>
        <begin position="154"/>
        <end position="322"/>
    </location>
</feature>
<organism evidence="3 4">
    <name type="scientific">Aeromicrobium choanae</name>
    <dbReference type="NCBI Taxonomy" id="1736691"/>
    <lineage>
        <taxon>Bacteria</taxon>
        <taxon>Bacillati</taxon>
        <taxon>Actinomycetota</taxon>
        <taxon>Actinomycetes</taxon>
        <taxon>Propionibacteriales</taxon>
        <taxon>Nocardioidaceae</taxon>
        <taxon>Aeromicrobium</taxon>
    </lineage>
</organism>
<name>A0A1T4YSU0_9ACTN</name>
<dbReference type="EMBL" id="LT796768">
    <property type="protein sequence ID" value="SKB04790.1"/>
    <property type="molecule type" value="Genomic_DNA"/>
</dbReference>
<evidence type="ECO:0000313" key="3">
    <source>
        <dbReference type="EMBL" id="SKB04790.1"/>
    </source>
</evidence>
<dbReference type="PANTHER" id="PTHR43792">
    <property type="entry name" value="GNAT FAMILY, PUTATIVE (AFU_ORTHOLOGUE AFUA_3G00765)-RELATED-RELATED"/>
    <property type="match status" value="1"/>
</dbReference>
<dbReference type="InterPro" id="IPR015797">
    <property type="entry name" value="NUDIX_hydrolase-like_dom_sf"/>
</dbReference>
<sequence>MREDDRPTIHVVAAFTTDAQGRILMVRKRGSEVFMQPGGKPEPGEDAVPALVRELAEELLVEVAPDDLTAWGRFEADAANEPGHHLVAEVFALRLDGEVTAAAEIAEARWFTRDEARALGERLAPLARRMLEVPEVRSHFRPFRFTEPIETARLRLRPITLDDVDAFHAYQSREDVARFMLFEPRSREEMAAKVAEWSAHTDLERDGDYLEIPVELRSDGRMIGHLYLSLRSVDHLTAEIGWGLHPDFQGLGFAEEGARALLELAFERMRLHRVIAELDPRNDASVALCRRLGLREEAFFRQDMWFKGAWADTGVYAMLAGDFSSR</sequence>
<dbReference type="Gene3D" id="3.40.630.30">
    <property type="match status" value="1"/>
</dbReference>
<evidence type="ECO:0000259" key="1">
    <source>
        <dbReference type="PROSITE" id="PS51186"/>
    </source>
</evidence>
<dbReference type="Pfam" id="PF00293">
    <property type="entry name" value="NUDIX"/>
    <property type="match status" value="1"/>
</dbReference>
<evidence type="ECO:0000313" key="4">
    <source>
        <dbReference type="Proteomes" id="UP000191040"/>
    </source>
</evidence>
<dbReference type="PROSITE" id="PS51462">
    <property type="entry name" value="NUDIX"/>
    <property type="match status" value="1"/>
</dbReference>
<keyword evidence="4" id="KW-1185">Reference proteome</keyword>
<feature type="domain" description="Nudix hydrolase" evidence="2">
    <location>
        <begin position="7"/>
        <end position="138"/>
    </location>
</feature>
<dbReference type="Proteomes" id="UP000191040">
    <property type="component" value="Chromosome I"/>
</dbReference>
<dbReference type="InterPro" id="IPR000086">
    <property type="entry name" value="NUDIX_hydrolase_dom"/>
</dbReference>
<keyword evidence="3" id="KW-0808">Transferase</keyword>
<dbReference type="PROSITE" id="PS51186">
    <property type="entry name" value="GNAT"/>
    <property type="match status" value="1"/>
</dbReference>
<dbReference type="GO" id="GO:0016747">
    <property type="term" value="F:acyltransferase activity, transferring groups other than amino-acyl groups"/>
    <property type="evidence" value="ECO:0007669"/>
    <property type="project" value="InterPro"/>
</dbReference>
<protein>
    <submittedName>
        <fullName evidence="3">Protein N-acetyltransferase, RimJ/RimL family</fullName>
    </submittedName>
</protein>
<dbReference type="InterPro" id="IPR000182">
    <property type="entry name" value="GNAT_dom"/>
</dbReference>
<dbReference type="Pfam" id="PF13302">
    <property type="entry name" value="Acetyltransf_3"/>
    <property type="match status" value="1"/>
</dbReference>
<evidence type="ECO:0000259" key="2">
    <source>
        <dbReference type="PROSITE" id="PS51462"/>
    </source>
</evidence>
<dbReference type="STRING" id="1736691.SAMN06295964_0709"/>
<dbReference type="Gene3D" id="3.90.79.10">
    <property type="entry name" value="Nucleoside Triphosphate Pyrophosphohydrolase"/>
    <property type="match status" value="1"/>
</dbReference>
<dbReference type="InterPro" id="IPR051531">
    <property type="entry name" value="N-acetyltransferase"/>
</dbReference>
<reference evidence="4" key="1">
    <citation type="submission" date="2017-02" db="EMBL/GenBank/DDBJ databases">
        <authorList>
            <person name="Varghese N."/>
            <person name="Submissions S."/>
        </authorList>
    </citation>
    <scope>NUCLEOTIDE SEQUENCE [LARGE SCALE GENOMIC DNA]</scope>
    <source>
        <strain evidence="4">9H-4</strain>
    </source>
</reference>
<dbReference type="SUPFAM" id="SSF55811">
    <property type="entry name" value="Nudix"/>
    <property type="match status" value="1"/>
</dbReference>
<dbReference type="CDD" id="cd04301">
    <property type="entry name" value="NAT_SF"/>
    <property type="match status" value="1"/>
</dbReference>
<dbReference type="InterPro" id="IPR016181">
    <property type="entry name" value="Acyl_CoA_acyltransferase"/>
</dbReference>
<dbReference type="CDD" id="cd04690">
    <property type="entry name" value="NUDIX_Hydrolase"/>
    <property type="match status" value="1"/>
</dbReference>
<accession>A0A1T4YSU0</accession>
<dbReference type="RefSeq" id="WP_197684389.1">
    <property type="nucleotide sequence ID" value="NZ_LT796768.1"/>
</dbReference>
<dbReference type="AlphaFoldDB" id="A0A1T4YSU0"/>
<dbReference type="SUPFAM" id="SSF55729">
    <property type="entry name" value="Acyl-CoA N-acyltransferases (Nat)"/>
    <property type="match status" value="1"/>
</dbReference>
<proteinExistence type="predicted"/>
<dbReference type="PANTHER" id="PTHR43792:SF1">
    <property type="entry name" value="N-ACETYLTRANSFERASE DOMAIN-CONTAINING PROTEIN"/>
    <property type="match status" value="1"/>
</dbReference>